<reference evidence="4" key="1">
    <citation type="submission" date="2023-01" db="EMBL/GenBank/DDBJ databases">
        <title>Draft genome sequence of Nocardiopsis sp. LSu2-4 isolated from halophytes.</title>
        <authorList>
            <person name="Duangmal K."/>
            <person name="Chantavorakit T."/>
        </authorList>
    </citation>
    <scope>NUCLEOTIDE SEQUENCE</scope>
    <source>
        <strain evidence="4">LSu2-4</strain>
    </source>
</reference>
<evidence type="ECO:0000259" key="3">
    <source>
        <dbReference type="Pfam" id="PF13359"/>
    </source>
</evidence>
<protein>
    <submittedName>
        <fullName evidence="4">IS5/IS1182 family transposase</fullName>
    </submittedName>
</protein>
<dbReference type="RefSeq" id="WP_270677594.1">
    <property type="nucleotide sequence ID" value="NZ_JAQFWP010000015.1"/>
</dbReference>
<keyword evidence="2" id="KW-0479">Metal-binding</keyword>
<feature type="domain" description="DDE Tnp4" evidence="3">
    <location>
        <begin position="119"/>
        <end position="266"/>
    </location>
</feature>
<evidence type="ECO:0000256" key="2">
    <source>
        <dbReference type="ARBA" id="ARBA00022723"/>
    </source>
</evidence>
<evidence type="ECO:0000313" key="4">
    <source>
        <dbReference type="EMBL" id="MDA2804972.1"/>
    </source>
</evidence>
<organism evidence="4 5">
    <name type="scientific">Nocardiopsis suaedae</name>
    <dbReference type="NCBI Taxonomy" id="3018444"/>
    <lineage>
        <taxon>Bacteria</taxon>
        <taxon>Bacillati</taxon>
        <taxon>Actinomycetota</taxon>
        <taxon>Actinomycetes</taxon>
        <taxon>Streptosporangiales</taxon>
        <taxon>Nocardiopsidaceae</taxon>
        <taxon>Nocardiopsis</taxon>
    </lineage>
</organism>
<sequence>MVTHDAILDVPRELVLEVSRLLAAERRERGTRRGARALTCFKQALLVLRHFREAAIAEALARDNTISRATAYRYIGEGTDVLARNAPELAEVLEQALSRGRTVILDGKLFESDRCRLPKPDDSGTDLWYSGHKCHHGGNVQLLADDRGKPLWSSPAEPGSVSDITAARLHVLPLLRKAAKQGLTTFADLGYEGAGTGVHVPVKRPKDVAPDRFSADNRAANLLLRGLRAVGERAFALLVGRWRLLRRTTKSPSRIGDLVKAALVLYKLEKQTH</sequence>
<evidence type="ECO:0000256" key="1">
    <source>
        <dbReference type="ARBA" id="ARBA00001968"/>
    </source>
</evidence>
<dbReference type="EMBL" id="JAQFWP010000015">
    <property type="protein sequence ID" value="MDA2804972.1"/>
    <property type="molecule type" value="Genomic_DNA"/>
</dbReference>
<accession>A0ABT4TLK9</accession>
<proteinExistence type="predicted"/>
<evidence type="ECO:0000313" key="5">
    <source>
        <dbReference type="Proteomes" id="UP001165685"/>
    </source>
</evidence>
<keyword evidence="5" id="KW-1185">Reference proteome</keyword>
<dbReference type="Proteomes" id="UP001165685">
    <property type="component" value="Unassembled WGS sequence"/>
</dbReference>
<name>A0ABT4TLK9_9ACTN</name>
<dbReference type="Pfam" id="PF13359">
    <property type="entry name" value="DDE_Tnp_4"/>
    <property type="match status" value="1"/>
</dbReference>
<gene>
    <name evidence="4" type="ORF">O4U47_10650</name>
</gene>
<comment type="caution">
    <text evidence="4">The sequence shown here is derived from an EMBL/GenBank/DDBJ whole genome shotgun (WGS) entry which is preliminary data.</text>
</comment>
<comment type="cofactor">
    <cofactor evidence="1">
        <name>a divalent metal cation</name>
        <dbReference type="ChEBI" id="CHEBI:60240"/>
    </cofactor>
</comment>
<dbReference type="InterPro" id="IPR027806">
    <property type="entry name" value="HARBI1_dom"/>
</dbReference>